<reference evidence="1 2" key="1">
    <citation type="journal article" date="2015" name="Genome Announc.">
        <title>Expanding the biotechnology potential of lactobacilli through comparative genomics of 213 strains and associated genera.</title>
        <authorList>
            <person name="Sun Z."/>
            <person name="Harris H.M."/>
            <person name="McCann A."/>
            <person name="Guo C."/>
            <person name="Argimon S."/>
            <person name="Zhang W."/>
            <person name="Yang X."/>
            <person name="Jeffery I.B."/>
            <person name="Cooney J.C."/>
            <person name="Kagawa T.F."/>
            <person name="Liu W."/>
            <person name="Song Y."/>
            <person name="Salvetti E."/>
            <person name="Wrobel A."/>
            <person name="Rasinkangas P."/>
            <person name="Parkhill J."/>
            <person name="Rea M.C."/>
            <person name="O'Sullivan O."/>
            <person name="Ritari J."/>
            <person name="Douillard F.P."/>
            <person name="Paul Ross R."/>
            <person name="Yang R."/>
            <person name="Briner A.E."/>
            <person name="Felis G.E."/>
            <person name="de Vos W.M."/>
            <person name="Barrangou R."/>
            <person name="Klaenhammer T.R."/>
            <person name="Caufield P.W."/>
            <person name="Cui Y."/>
            <person name="Zhang H."/>
            <person name="O'Toole P.W."/>
        </authorList>
    </citation>
    <scope>NUCLEOTIDE SEQUENCE [LARGE SCALE GENOMIC DNA]</scope>
    <source>
        <strain evidence="1 2">DSM 18001</strain>
    </source>
</reference>
<dbReference type="NCBIfam" id="TIGR02937">
    <property type="entry name" value="sigma70-ECF"/>
    <property type="match status" value="1"/>
</dbReference>
<protein>
    <submittedName>
        <fullName evidence="1">RpoE, DNA-directed RNA polymerase specialized sigma subunit, sigma24-like</fullName>
    </submittedName>
</protein>
<name>A0A0R2KS58_9LACO</name>
<sequence length="184" mass="21970">MENKNRSMRKGFEHMMKSGHQRIIFGALKQLHVRPFREEFEDFLQEARLTYAKAYVSFPGDPVLEDEKFRVYAYQAVYWRTLDLIRVSQKMEENNLEEFTKEELTIPTLICNPKLVERMMSDELFRRLYEKCTPAERRFLTDSYVSQLSNAEIAQKENISRQRVSRLRRQVGCKALMVIENSED</sequence>
<dbReference type="RefSeq" id="WP_057804394.1">
    <property type="nucleotide sequence ID" value="NZ_JQBX01000034.1"/>
</dbReference>
<dbReference type="STRING" id="331679.IV81_GL001164"/>
<proteinExistence type="predicted"/>
<evidence type="ECO:0000313" key="1">
    <source>
        <dbReference type="EMBL" id="KRN92447.1"/>
    </source>
</evidence>
<dbReference type="GO" id="GO:0000428">
    <property type="term" value="C:DNA-directed RNA polymerase complex"/>
    <property type="evidence" value="ECO:0007669"/>
    <property type="project" value="UniProtKB-KW"/>
</dbReference>
<organism evidence="1 2">
    <name type="scientific">Pediococcus stilesii</name>
    <dbReference type="NCBI Taxonomy" id="331679"/>
    <lineage>
        <taxon>Bacteria</taxon>
        <taxon>Bacillati</taxon>
        <taxon>Bacillota</taxon>
        <taxon>Bacilli</taxon>
        <taxon>Lactobacillales</taxon>
        <taxon>Lactobacillaceae</taxon>
        <taxon>Pediococcus</taxon>
    </lineage>
</organism>
<keyword evidence="1" id="KW-0804">Transcription</keyword>
<dbReference type="GO" id="GO:0003700">
    <property type="term" value="F:DNA-binding transcription factor activity"/>
    <property type="evidence" value="ECO:0007669"/>
    <property type="project" value="InterPro"/>
</dbReference>
<dbReference type="InterPro" id="IPR036388">
    <property type="entry name" value="WH-like_DNA-bd_sf"/>
</dbReference>
<evidence type="ECO:0000313" key="2">
    <source>
        <dbReference type="Proteomes" id="UP000051859"/>
    </source>
</evidence>
<accession>A0A0R2KS58</accession>
<dbReference type="SUPFAM" id="SSF88659">
    <property type="entry name" value="Sigma3 and sigma4 domains of RNA polymerase sigma factors"/>
    <property type="match status" value="1"/>
</dbReference>
<dbReference type="InterPro" id="IPR013324">
    <property type="entry name" value="RNA_pol_sigma_r3/r4-like"/>
</dbReference>
<dbReference type="Gene3D" id="1.10.10.10">
    <property type="entry name" value="Winged helix-like DNA-binding domain superfamily/Winged helix DNA-binding domain"/>
    <property type="match status" value="1"/>
</dbReference>
<comment type="caution">
    <text evidence="1">The sequence shown here is derived from an EMBL/GenBank/DDBJ whole genome shotgun (WGS) entry which is preliminary data.</text>
</comment>
<dbReference type="InterPro" id="IPR014284">
    <property type="entry name" value="RNA_pol_sigma-70_dom"/>
</dbReference>
<keyword evidence="1" id="KW-0240">DNA-directed RNA polymerase</keyword>
<dbReference type="AlphaFoldDB" id="A0A0R2KS58"/>
<gene>
    <name evidence="1" type="ORF">IV81_GL001164</name>
</gene>
<dbReference type="GO" id="GO:0006352">
    <property type="term" value="P:DNA-templated transcription initiation"/>
    <property type="evidence" value="ECO:0007669"/>
    <property type="project" value="InterPro"/>
</dbReference>
<keyword evidence="2" id="KW-1185">Reference proteome</keyword>
<dbReference type="EMBL" id="JQBX01000034">
    <property type="protein sequence ID" value="KRN92447.1"/>
    <property type="molecule type" value="Genomic_DNA"/>
</dbReference>
<dbReference type="PATRIC" id="fig|331679.3.peg.1186"/>
<dbReference type="Proteomes" id="UP000051859">
    <property type="component" value="Unassembled WGS sequence"/>
</dbReference>